<dbReference type="PATRIC" id="fig|1121448.10.peg.2632"/>
<evidence type="ECO:0000313" key="1">
    <source>
        <dbReference type="EMBL" id="AGW14407.1"/>
    </source>
</evidence>
<name>T2GEP6_MEGG1</name>
<reference evidence="2" key="2">
    <citation type="submission" date="2013-07" db="EMBL/GenBank/DDBJ databases">
        <authorList>
            <person name="Morais-Silva F.O."/>
            <person name="Rezende A.M."/>
            <person name="Pimentel C."/>
            <person name="Resende D.M."/>
            <person name="Santos C.I."/>
            <person name="Clemente C."/>
            <person name="de Oliveira L.M."/>
            <person name="da Silva S.M."/>
            <person name="Costa D.A."/>
            <person name="Varela-Raposo A."/>
            <person name="Horacio E.C.A."/>
            <person name="Matos M."/>
            <person name="Flores O."/>
            <person name="Ruiz J.C."/>
            <person name="Rodrigues-Pousada C."/>
        </authorList>
    </citation>
    <scope>NUCLEOTIDE SEQUENCE [LARGE SCALE GENOMIC DNA]</scope>
    <source>
        <strain evidence="2">ATCC 19364 / DSM 1382 / NCIMB 9332 / VKM B-1759</strain>
    </source>
</reference>
<proteinExistence type="predicted"/>
<evidence type="ECO:0000313" key="2">
    <source>
        <dbReference type="Proteomes" id="UP000016587"/>
    </source>
</evidence>
<protein>
    <submittedName>
        <fullName evidence="1">Uncharacterized protein</fullName>
    </submittedName>
</protein>
<reference evidence="1 2" key="1">
    <citation type="journal article" date="2013" name="J. Bacteriol.">
        <title>Roles of HynAB and Ech, the only two hydrogenases found in the model sulfate reducer Desulfovibrio gigas.</title>
        <authorList>
            <person name="Morais-Silva F.O."/>
            <person name="Santos C.I."/>
            <person name="Rodrigues R."/>
            <person name="Pereira I.A."/>
            <person name="Rodrigues-Pousada C."/>
        </authorList>
    </citation>
    <scope>NUCLEOTIDE SEQUENCE [LARGE SCALE GENOMIC DNA]</scope>
    <source>
        <strain evidence="2">ATCC 19364 / DSM 1382 / NCIMB 9332 / VKM B-1759</strain>
    </source>
</reference>
<dbReference type="KEGG" id="dgg:DGI_2676"/>
<sequence length="185" mass="19400">MTVRVAGLRGLCFVLAANSQPLQFDTLAEVDTLHASLTNGLANADVPFAMGRTLLLHGSLREVGEPGDFAFAVIEGPTRRAEAFLEFAVPGPDLAALPRGSSVCVRGVCRGLMGSHHPLSMVFSDCRLVGLQGQLLPPGGQVADAAMDFPPNSPGNPLDAHVIFQYPPALAQGEQDRGPFTEQAG</sequence>
<organism evidence="1 2">
    <name type="scientific">Megalodesulfovibrio gigas (strain ATCC 19364 / DSM 1382 / NCIMB 9332 / VKM B-1759)</name>
    <name type="common">Desulfovibrio gigas</name>
    <dbReference type="NCBI Taxonomy" id="1121448"/>
    <lineage>
        <taxon>Bacteria</taxon>
        <taxon>Pseudomonadati</taxon>
        <taxon>Thermodesulfobacteriota</taxon>
        <taxon>Desulfovibrionia</taxon>
        <taxon>Desulfovibrionales</taxon>
        <taxon>Desulfovibrionaceae</taxon>
        <taxon>Megalodesulfovibrio</taxon>
    </lineage>
</organism>
<dbReference type="Proteomes" id="UP000016587">
    <property type="component" value="Chromosome"/>
</dbReference>
<dbReference type="HOGENOM" id="CLU_1459074_0_0_7"/>
<dbReference type="EMBL" id="CP006585">
    <property type="protein sequence ID" value="AGW14407.1"/>
    <property type="molecule type" value="Genomic_DNA"/>
</dbReference>
<dbReference type="AlphaFoldDB" id="T2GEP6"/>
<keyword evidence="2" id="KW-1185">Reference proteome</keyword>
<accession>T2GEP6</accession>
<gene>
    <name evidence="1" type="ORF">DGI_2676</name>
</gene>